<dbReference type="AlphaFoldDB" id="A0A1M6JW98"/>
<dbReference type="Pfam" id="PF00300">
    <property type="entry name" value="His_Phos_1"/>
    <property type="match status" value="1"/>
</dbReference>
<dbReference type="GO" id="GO:0004331">
    <property type="term" value="F:fructose-2,6-bisphosphate 2-phosphatase activity"/>
    <property type="evidence" value="ECO:0007669"/>
    <property type="project" value="TreeGrafter"/>
</dbReference>
<dbReference type="Gene3D" id="3.40.50.1240">
    <property type="entry name" value="Phosphoglycerate mutase-like"/>
    <property type="match status" value="1"/>
</dbReference>
<dbReference type="PANTHER" id="PTHR46517">
    <property type="entry name" value="FRUCTOSE-2,6-BISPHOSPHATASE TIGAR"/>
    <property type="match status" value="1"/>
</dbReference>
<dbReference type="STRING" id="156994.SAMN04488028_101344"/>
<dbReference type="InterPro" id="IPR029033">
    <property type="entry name" value="His_PPase_superfam"/>
</dbReference>
<dbReference type="InterPro" id="IPR001345">
    <property type="entry name" value="PG/BPGM_mutase_AS"/>
</dbReference>
<dbReference type="PIRSF" id="PIRSF000709">
    <property type="entry name" value="6PFK_2-Ptase"/>
    <property type="match status" value="1"/>
</dbReference>
<dbReference type="InterPro" id="IPR051695">
    <property type="entry name" value="Phosphoglycerate_Mutase"/>
</dbReference>
<dbReference type="GO" id="GO:0045820">
    <property type="term" value="P:negative regulation of glycolytic process"/>
    <property type="evidence" value="ECO:0007669"/>
    <property type="project" value="TreeGrafter"/>
</dbReference>
<keyword evidence="1" id="KW-0378">Hydrolase</keyword>
<dbReference type="GO" id="GO:0005829">
    <property type="term" value="C:cytosol"/>
    <property type="evidence" value="ECO:0007669"/>
    <property type="project" value="TreeGrafter"/>
</dbReference>
<name>A0A1M6JW98_REIAG</name>
<feature type="binding site" evidence="2">
    <location>
        <position position="61"/>
    </location>
    <ligand>
        <name>substrate</name>
    </ligand>
</feature>
<feature type="binding site" evidence="2">
    <location>
        <begin position="10"/>
        <end position="17"/>
    </location>
    <ligand>
        <name>substrate</name>
    </ligand>
</feature>
<dbReference type="RefSeq" id="WP_073118841.1">
    <property type="nucleotide sequence ID" value="NZ_FRAA01000001.1"/>
</dbReference>
<dbReference type="GO" id="GO:0043456">
    <property type="term" value="P:regulation of pentose-phosphate shunt"/>
    <property type="evidence" value="ECO:0007669"/>
    <property type="project" value="TreeGrafter"/>
</dbReference>
<dbReference type="CDD" id="cd07067">
    <property type="entry name" value="HP_PGM_like"/>
    <property type="match status" value="1"/>
</dbReference>
<accession>A0A1M6JW98</accession>
<organism evidence="3 4">
    <name type="scientific">Reichenbachiella agariperforans</name>
    <dbReference type="NCBI Taxonomy" id="156994"/>
    <lineage>
        <taxon>Bacteria</taxon>
        <taxon>Pseudomonadati</taxon>
        <taxon>Bacteroidota</taxon>
        <taxon>Cytophagia</taxon>
        <taxon>Cytophagales</taxon>
        <taxon>Reichenbachiellaceae</taxon>
        <taxon>Reichenbachiella</taxon>
    </lineage>
</organism>
<dbReference type="PROSITE" id="PS00175">
    <property type="entry name" value="PG_MUTASE"/>
    <property type="match status" value="1"/>
</dbReference>
<proteinExistence type="predicted"/>
<evidence type="ECO:0000256" key="2">
    <source>
        <dbReference type="PIRSR" id="PIRSR613078-2"/>
    </source>
</evidence>
<evidence type="ECO:0000256" key="1">
    <source>
        <dbReference type="ARBA" id="ARBA00022801"/>
    </source>
</evidence>
<evidence type="ECO:0000313" key="4">
    <source>
        <dbReference type="Proteomes" id="UP000184474"/>
    </source>
</evidence>
<dbReference type="SUPFAM" id="SSF53254">
    <property type="entry name" value="Phosphoglycerate mutase-like"/>
    <property type="match status" value="1"/>
</dbReference>
<dbReference type="PANTHER" id="PTHR46517:SF1">
    <property type="entry name" value="FRUCTOSE-2,6-BISPHOSPHATASE TIGAR"/>
    <property type="match status" value="1"/>
</dbReference>
<dbReference type="Proteomes" id="UP000184474">
    <property type="component" value="Unassembled WGS sequence"/>
</dbReference>
<dbReference type="SMART" id="SM00855">
    <property type="entry name" value="PGAM"/>
    <property type="match status" value="1"/>
</dbReference>
<reference evidence="4" key="1">
    <citation type="submission" date="2016-11" db="EMBL/GenBank/DDBJ databases">
        <authorList>
            <person name="Varghese N."/>
            <person name="Submissions S."/>
        </authorList>
    </citation>
    <scope>NUCLEOTIDE SEQUENCE [LARGE SCALE GENOMIC DNA]</scope>
    <source>
        <strain evidence="4">DSM 26134</strain>
    </source>
</reference>
<dbReference type="InterPro" id="IPR013078">
    <property type="entry name" value="His_Pase_superF_clade-1"/>
</dbReference>
<protein>
    <submittedName>
        <fullName evidence="3">Probable phosphoglycerate mutase</fullName>
    </submittedName>
</protein>
<gene>
    <name evidence="3" type="ORF">SAMN04488028_101344</name>
</gene>
<sequence>MKSKNIYIIRHGETDFNKQKRVQGRGVDSDLNALGRQQAALFFEAYKNVPFEKVYTSSLKRTMQSVQGFIEMGLPFEKLSGFDEISWGSHEGLPYDELRHELYLAGLAEWGKGNLEHRVGGGDTPIEVCERQRLAMDQVLAGEEENVLIATHGRAMRIQLCWMMGLPLSRSEDFPHANLCLYQLRYSDGKYEIVKNADVSHLSDLKVMPGE</sequence>
<dbReference type="EMBL" id="FRAA01000001">
    <property type="protein sequence ID" value="SHJ50929.1"/>
    <property type="molecule type" value="Genomic_DNA"/>
</dbReference>
<keyword evidence="4" id="KW-1185">Reference proteome</keyword>
<evidence type="ECO:0000313" key="3">
    <source>
        <dbReference type="EMBL" id="SHJ50929.1"/>
    </source>
</evidence>